<dbReference type="SUPFAM" id="SSF53448">
    <property type="entry name" value="Nucleotide-diphospho-sugar transferases"/>
    <property type="match status" value="1"/>
</dbReference>
<evidence type="ECO:0000313" key="2">
    <source>
        <dbReference type="EMBL" id="AJT51316.1"/>
    </source>
</evidence>
<dbReference type="Pfam" id="PF00535">
    <property type="entry name" value="Glycos_transf_2"/>
    <property type="match status" value="1"/>
</dbReference>
<dbReference type="PANTHER" id="PTHR22916">
    <property type="entry name" value="GLYCOSYLTRANSFERASE"/>
    <property type="match status" value="1"/>
</dbReference>
<dbReference type="PANTHER" id="PTHR22916:SF3">
    <property type="entry name" value="UDP-GLCNAC:BETAGAL BETA-1,3-N-ACETYLGLUCOSAMINYLTRANSFERASE-LIKE PROTEIN 1"/>
    <property type="match status" value="1"/>
</dbReference>
<reference evidence="2 3" key="1">
    <citation type="journal article" date="2012" name="J. Bacteriol.">
        <title>Genome sequence of Lactobacillus mucosae LM1, isolated from piglet feces.</title>
        <authorList>
            <person name="Lee J.H."/>
            <person name="Valeriano V.D."/>
            <person name="Shin Y.R."/>
            <person name="Chae J.P."/>
            <person name="Kim G.B."/>
            <person name="Ham J.S."/>
            <person name="Chun J."/>
            <person name="Kang D.K."/>
        </authorList>
    </citation>
    <scope>NUCLEOTIDE SEQUENCE [LARGE SCALE GENOMIC DNA]</scope>
    <source>
        <strain evidence="2 3">LM1</strain>
    </source>
</reference>
<dbReference type="Gene3D" id="3.90.550.10">
    <property type="entry name" value="Spore Coat Polysaccharide Biosynthesis Protein SpsA, Chain A"/>
    <property type="match status" value="1"/>
</dbReference>
<name>A0A0D4CN50_LIMMU</name>
<proteinExistence type="predicted"/>
<dbReference type="RefSeq" id="WP_006499317.1">
    <property type="nucleotide sequence ID" value="NZ_CP011013.1"/>
</dbReference>
<dbReference type="GO" id="GO:0016758">
    <property type="term" value="F:hexosyltransferase activity"/>
    <property type="evidence" value="ECO:0007669"/>
    <property type="project" value="UniProtKB-ARBA"/>
</dbReference>
<accession>A0A0D4CN50</accession>
<dbReference type="CDD" id="cd00761">
    <property type="entry name" value="Glyco_tranf_GTA_type"/>
    <property type="match status" value="1"/>
</dbReference>
<dbReference type="Proteomes" id="UP000003645">
    <property type="component" value="Chromosome"/>
</dbReference>
<keyword evidence="2" id="KW-0808">Transferase</keyword>
<evidence type="ECO:0000259" key="1">
    <source>
        <dbReference type="Pfam" id="PF00535"/>
    </source>
</evidence>
<dbReference type="OrthoDB" id="8773442at2"/>
<dbReference type="InterPro" id="IPR001173">
    <property type="entry name" value="Glyco_trans_2-like"/>
</dbReference>
<protein>
    <submittedName>
        <fullName evidence="2">Teichuronic acid biosynthesis glycosyl transferase</fullName>
    </submittedName>
</protein>
<dbReference type="STRING" id="1130798.LBLM1_10415"/>
<dbReference type="EMBL" id="CP011013">
    <property type="protein sequence ID" value="AJT51316.1"/>
    <property type="molecule type" value="Genomic_DNA"/>
</dbReference>
<sequence length="256" mass="29105">MNKENYVKGLVSIITPCYNGERFIKETIDSVESQTYPNWEMLIIDDGSTDNSEKIVNQYVEKDSRIKLIEQKNAGSAAARNNGIRHAQGQYIALLDSDDIWLPGFLESQIRFIRQKGAVCVCSSYSRIDEQSNDILKPVMSKPIITSKDMQSIDYVGCLTGLYDQSKYGKVYLKEELNSLLDDYAFWISVIALEGVAYGNPKILAKYRVRKNSLTSKKTKLIAKHYKFYRKQLGQGKLQSAYSVAKWGVAGLLKYY</sequence>
<organism evidence="2 3">
    <name type="scientific">Limosilactobacillus mucosae LM1</name>
    <dbReference type="NCBI Taxonomy" id="1130798"/>
    <lineage>
        <taxon>Bacteria</taxon>
        <taxon>Bacillati</taxon>
        <taxon>Bacillota</taxon>
        <taxon>Bacilli</taxon>
        <taxon>Lactobacillales</taxon>
        <taxon>Lactobacillaceae</taxon>
        <taxon>Limosilactobacillus</taxon>
    </lineage>
</organism>
<dbReference type="KEGG" id="lmu:LBLM1_10415"/>
<feature type="domain" description="Glycosyltransferase 2-like" evidence="1">
    <location>
        <begin position="12"/>
        <end position="138"/>
    </location>
</feature>
<dbReference type="InterPro" id="IPR029044">
    <property type="entry name" value="Nucleotide-diphossugar_trans"/>
</dbReference>
<dbReference type="HOGENOM" id="CLU_025996_0_3_9"/>
<evidence type="ECO:0000313" key="3">
    <source>
        <dbReference type="Proteomes" id="UP000003645"/>
    </source>
</evidence>
<gene>
    <name evidence="2" type="ORF">LBLM1_10415</name>
</gene>
<keyword evidence="3" id="KW-1185">Reference proteome</keyword>
<dbReference type="AlphaFoldDB" id="A0A0D4CN50"/>